<dbReference type="CTD" id="43650"/>
<protein>
    <submittedName>
        <fullName evidence="16">Zinc finger E-box-binding homeobox protein zag-1 isoform X1</fullName>
    </submittedName>
</protein>
<dbReference type="Pfam" id="PF13894">
    <property type="entry name" value="zf-C2H2_4"/>
    <property type="match status" value="1"/>
</dbReference>
<dbReference type="InterPro" id="IPR036236">
    <property type="entry name" value="Znf_C2H2_sf"/>
</dbReference>
<feature type="region of interest" description="Disordered" evidence="12">
    <location>
        <begin position="654"/>
        <end position="753"/>
    </location>
</feature>
<feature type="domain" description="C2H2-type" evidence="14">
    <location>
        <begin position="197"/>
        <end position="224"/>
    </location>
</feature>
<feature type="domain" description="C2H2-type" evidence="14">
    <location>
        <begin position="138"/>
        <end position="165"/>
    </location>
</feature>
<dbReference type="FunFam" id="3.30.160.60:FF:000082">
    <property type="entry name" value="Putative zinc finger E-box-binding homeobox 2"/>
    <property type="match status" value="1"/>
</dbReference>
<dbReference type="Pfam" id="PF00046">
    <property type="entry name" value="Homeodomain"/>
    <property type="match status" value="1"/>
</dbReference>
<keyword evidence="3" id="KW-0677">Repeat</keyword>
<dbReference type="KEGG" id="soy:115885533"/>
<feature type="domain" description="C2H2-type" evidence="14">
    <location>
        <begin position="853"/>
        <end position="880"/>
    </location>
</feature>
<dbReference type="InterPro" id="IPR001356">
    <property type="entry name" value="HD"/>
</dbReference>
<gene>
    <name evidence="16" type="primary">LOC115885533</name>
</gene>
<sequence>MTPAAAAVDVGTTSHSARPEWDRCAPRRPPHSAMVARSESMFSYDSYSYRLWSLANVWNTCQPPSLTNGSLKEVEELNATPEYFIKCPQCQKGCQSFQALKEHMELSHTELTASSETSMSVASSAVSPSPLGGPGGPYGCAQCSASFASKEQLEKHELLHSPNAQVSCKICNKTFANVYRLQRHMISHDESAVLRKFKCTECDKAFKFKHHLKEHIRIHSGEKPFECGNCGKRFSHSGSYSSHMTSKKCLVMNLKQGRNRTLLNNSMLDKNSQQNLKGPKRSSVNSINNNITSSPNHNSPFMPILPKYSEAAAALFQSQLAGGASVPPYYLTTHNMLNSGHPINPYVPTLSHILEQLHQQNAANPMRNALMETSEIRTSEEPNKHLSEKPIMTSSEASHRPQNFDETSKSNASDCGDLVMDEEEDNQSRCEPNRVDERYSNKPEFEETKISNLSMQEAVSKAISNVDNSETIPANSQTFCDGASETTHISPANSPKNAGSKYCHHCNKSLNSIEQLEDHDCKDPQSEGLAAKLEAALTPKSENCSNENMSGAEDQDFERSSYHTNDEMDSENYTTTDHVNEDGRKVRVRSLISEEQLKVLKDHYKSNPRPKREDLEKIASSIGFPVRVVQVWFQNTRARDRREGRLIQVPYSPVASGSRYSVPSTHAGYPALPHEDASEQPLDLSIKRDSNSNETTPCSSPKRPHSVNHSESHDEVVNLSHKSSRSPTPYLPYHNSFQGSNSSDPSQSPSPLEFNSSRLAQIFNQPAHKLATLSSLVPMDHLMHFGAHDLPLSLTQFINSRISSLSPNSNNSLHEATQDDEMMQSKRAKVSPFMLKNLSSPGLSQEVEAEGQFQCDQCDKAFSKQSSLARHKYEHSGQRPHKCDECPKAFKHKHHLTEHKRLHSGEKPFQCSKCLKRFSHSGSYSQHMNHRFSYCKPYRE</sequence>
<dbReference type="InterPro" id="IPR013087">
    <property type="entry name" value="Znf_C2H2_type"/>
</dbReference>
<dbReference type="GO" id="GO:0000122">
    <property type="term" value="P:negative regulation of transcription by RNA polymerase II"/>
    <property type="evidence" value="ECO:0007669"/>
    <property type="project" value="UniProtKB-ARBA"/>
</dbReference>
<dbReference type="GO" id="GO:0000981">
    <property type="term" value="F:DNA-binding transcription factor activity, RNA polymerase II-specific"/>
    <property type="evidence" value="ECO:0007669"/>
    <property type="project" value="TreeGrafter"/>
</dbReference>
<feature type="domain" description="C2H2-type" evidence="14">
    <location>
        <begin position="909"/>
        <end position="937"/>
    </location>
</feature>
<evidence type="ECO:0000256" key="6">
    <source>
        <dbReference type="ARBA" id="ARBA00023125"/>
    </source>
</evidence>
<dbReference type="SMART" id="SM00355">
    <property type="entry name" value="ZnF_C2H2"/>
    <property type="match status" value="8"/>
</dbReference>
<dbReference type="Gene3D" id="1.10.10.60">
    <property type="entry name" value="Homeodomain-like"/>
    <property type="match status" value="1"/>
</dbReference>
<feature type="compositionally biased region" description="Low complexity" evidence="12">
    <location>
        <begin position="735"/>
        <end position="751"/>
    </location>
</feature>
<dbReference type="Pfam" id="PF00096">
    <property type="entry name" value="zf-C2H2"/>
    <property type="match status" value="4"/>
</dbReference>
<evidence type="ECO:0000313" key="16">
    <source>
        <dbReference type="RefSeq" id="XP_030760347.1"/>
    </source>
</evidence>
<keyword evidence="6 10" id="KW-0238">DNA-binding</keyword>
<evidence type="ECO:0000256" key="2">
    <source>
        <dbReference type="ARBA" id="ARBA00022723"/>
    </source>
</evidence>
<dbReference type="CDD" id="cd00086">
    <property type="entry name" value="homeodomain"/>
    <property type="match status" value="1"/>
</dbReference>
<feature type="region of interest" description="Disordered" evidence="12">
    <location>
        <begin position="375"/>
        <end position="416"/>
    </location>
</feature>
<evidence type="ECO:0000313" key="15">
    <source>
        <dbReference type="Proteomes" id="UP000504635"/>
    </source>
</evidence>
<evidence type="ECO:0000256" key="12">
    <source>
        <dbReference type="SAM" id="MobiDB-lite"/>
    </source>
</evidence>
<evidence type="ECO:0000256" key="4">
    <source>
        <dbReference type="ARBA" id="ARBA00022771"/>
    </source>
</evidence>
<feature type="domain" description="C2H2-type" evidence="14">
    <location>
        <begin position="166"/>
        <end position="188"/>
    </location>
</feature>
<dbReference type="PANTHER" id="PTHR24391">
    <property type="entry name" value="HISTONE H4 TRANSCRIPTION FACTOR-RELATED"/>
    <property type="match status" value="1"/>
</dbReference>
<dbReference type="FunFam" id="3.30.160.60:FF:000045">
    <property type="entry name" value="ZFP69 zinc finger protein B"/>
    <property type="match status" value="1"/>
</dbReference>
<dbReference type="RefSeq" id="XP_030760347.1">
    <property type="nucleotide sequence ID" value="XM_030904487.1"/>
</dbReference>
<evidence type="ECO:0000256" key="11">
    <source>
        <dbReference type="RuleBase" id="RU000682"/>
    </source>
</evidence>
<keyword evidence="2" id="KW-0479">Metal-binding</keyword>
<feature type="region of interest" description="Disordered" evidence="12">
    <location>
        <begin position="270"/>
        <end position="295"/>
    </location>
</feature>
<dbReference type="GO" id="GO:0008270">
    <property type="term" value="F:zinc ion binding"/>
    <property type="evidence" value="ECO:0007669"/>
    <property type="project" value="UniProtKB-KW"/>
</dbReference>
<dbReference type="GeneID" id="115885533"/>
<feature type="domain" description="Homeobox" evidence="13">
    <location>
        <begin position="583"/>
        <end position="643"/>
    </location>
</feature>
<dbReference type="Gene3D" id="3.30.160.60">
    <property type="entry name" value="Classic Zinc Finger"/>
    <property type="match status" value="7"/>
</dbReference>
<feature type="DNA-binding region" description="Homeobox" evidence="10">
    <location>
        <begin position="585"/>
        <end position="644"/>
    </location>
</feature>
<dbReference type="SUPFAM" id="SSF46689">
    <property type="entry name" value="Homeodomain-like"/>
    <property type="match status" value="1"/>
</dbReference>
<feature type="compositionally biased region" description="Polar residues" evidence="12">
    <location>
        <begin position="540"/>
        <end position="549"/>
    </location>
</feature>
<evidence type="ECO:0000256" key="7">
    <source>
        <dbReference type="ARBA" id="ARBA00023155"/>
    </source>
</evidence>
<evidence type="ECO:0000259" key="13">
    <source>
        <dbReference type="PROSITE" id="PS50071"/>
    </source>
</evidence>
<evidence type="ECO:0000256" key="1">
    <source>
        <dbReference type="ARBA" id="ARBA00004123"/>
    </source>
</evidence>
<evidence type="ECO:0000256" key="9">
    <source>
        <dbReference type="PROSITE-ProRule" id="PRU00042"/>
    </source>
</evidence>
<keyword evidence="4 9" id="KW-0863">Zinc-finger</keyword>
<evidence type="ECO:0000256" key="5">
    <source>
        <dbReference type="ARBA" id="ARBA00022833"/>
    </source>
</evidence>
<dbReference type="PROSITE" id="PS50157">
    <property type="entry name" value="ZINC_FINGER_C2H2_2"/>
    <property type="match status" value="7"/>
</dbReference>
<feature type="compositionally biased region" description="Basic and acidic residues" evidence="12">
    <location>
        <begin position="375"/>
        <end position="388"/>
    </location>
</feature>
<organism evidence="15 16">
    <name type="scientific">Sitophilus oryzae</name>
    <name type="common">Rice weevil</name>
    <name type="synonym">Curculio oryzae</name>
    <dbReference type="NCBI Taxonomy" id="7048"/>
    <lineage>
        <taxon>Eukaryota</taxon>
        <taxon>Metazoa</taxon>
        <taxon>Ecdysozoa</taxon>
        <taxon>Arthropoda</taxon>
        <taxon>Hexapoda</taxon>
        <taxon>Insecta</taxon>
        <taxon>Pterygota</taxon>
        <taxon>Neoptera</taxon>
        <taxon>Endopterygota</taxon>
        <taxon>Coleoptera</taxon>
        <taxon>Polyphaga</taxon>
        <taxon>Cucujiformia</taxon>
        <taxon>Curculionidae</taxon>
        <taxon>Dryophthorinae</taxon>
        <taxon>Sitophilus</taxon>
    </lineage>
</organism>
<reference evidence="16" key="1">
    <citation type="submission" date="2025-08" db="UniProtKB">
        <authorList>
            <consortium name="RefSeq"/>
        </authorList>
    </citation>
    <scope>IDENTIFICATION</scope>
    <source>
        <tissue evidence="16">Gonads</tissue>
    </source>
</reference>
<dbReference type="PANTHER" id="PTHR24391:SF27">
    <property type="entry name" value="ZINC FINGER PROTEIN 1"/>
    <property type="match status" value="1"/>
</dbReference>
<dbReference type="FunFam" id="3.30.160.60:FF:000744">
    <property type="entry name" value="zinc finger E-box-binding homeobox 1"/>
    <property type="match status" value="1"/>
</dbReference>
<evidence type="ECO:0000259" key="14">
    <source>
        <dbReference type="PROSITE" id="PS50157"/>
    </source>
</evidence>
<feature type="domain" description="C2H2-type" evidence="14">
    <location>
        <begin position="225"/>
        <end position="244"/>
    </location>
</feature>
<keyword evidence="7 10" id="KW-0371">Homeobox</keyword>
<accession>A0A6J2YA42</accession>
<feature type="compositionally biased region" description="Basic and acidic residues" evidence="12">
    <location>
        <begin position="397"/>
        <end position="408"/>
    </location>
</feature>
<feature type="domain" description="C2H2-type" evidence="14">
    <location>
        <begin position="881"/>
        <end position="908"/>
    </location>
</feature>
<dbReference type="Proteomes" id="UP000504635">
    <property type="component" value="Unplaced"/>
</dbReference>
<dbReference type="OrthoDB" id="7491548at2759"/>
<dbReference type="PROSITE" id="PS00028">
    <property type="entry name" value="ZINC_FINGER_C2H2_1"/>
    <property type="match status" value="5"/>
</dbReference>
<dbReference type="FunFam" id="3.30.160.60:FF:000013">
    <property type="entry name" value="Putative zinc finger E-box-binding homeobox 2"/>
    <property type="match status" value="2"/>
</dbReference>
<feature type="compositionally biased region" description="Basic and acidic residues" evidence="12">
    <location>
        <begin position="557"/>
        <end position="566"/>
    </location>
</feature>
<evidence type="ECO:0000256" key="10">
    <source>
        <dbReference type="PROSITE-ProRule" id="PRU00108"/>
    </source>
</evidence>
<keyword evidence="15" id="KW-1185">Reference proteome</keyword>
<name>A0A6J2YA42_SITOR</name>
<feature type="compositionally biased region" description="Low complexity" evidence="12">
    <location>
        <begin position="282"/>
        <end position="295"/>
    </location>
</feature>
<dbReference type="AlphaFoldDB" id="A0A6J2YA42"/>
<feature type="region of interest" description="Disordered" evidence="12">
    <location>
        <begin position="1"/>
        <end position="25"/>
    </location>
</feature>
<evidence type="ECO:0000256" key="3">
    <source>
        <dbReference type="ARBA" id="ARBA00022737"/>
    </source>
</evidence>
<keyword evidence="8 10" id="KW-0539">Nucleus</keyword>
<feature type="region of interest" description="Disordered" evidence="12">
    <location>
        <begin position="540"/>
        <end position="577"/>
    </location>
</feature>
<dbReference type="GO" id="GO:0005634">
    <property type="term" value="C:nucleus"/>
    <property type="evidence" value="ECO:0007669"/>
    <property type="project" value="UniProtKB-SubCell"/>
</dbReference>
<dbReference type="SUPFAM" id="SSF57667">
    <property type="entry name" value="beta-beta-alpha zinc fingers"/>
    <property type="match status" value="4"/>
</dbReference>
<keyword evidence="5" id="KW-0862">Zinc</keyword>
<comment type="subcellular location">
    <subcellularLocation>
        <location evidence="1 10 11">Nucleus</location>
    </subcellularLocation>
</comment>
<proteinExistence type="predicted"/>
<dbReference type="FunCoup" id="A0A6J2YA42">
    <property type="interactions" value="1162"/>
</dbReference>
<dbReference type="GO" id="GO:0000978">
    <property type="term" value="F:RNA polymerase II cis-regulatory region sequence-specific DNA binding"/>
    <property type="evidence" value="ECO:0007669"/>
    <property type="project" value="TreeGrafter"/>
</dbReference>
<dbReference type="InterPro" id="IPR009057">
    <property type="entry name" value="Homeodomain-like_sf"/>
</dbReference>
<dbReference type="InterPro" id="IPR051574">
    <property type="entry name" value="ZnF_E-box_Homeobox"/>
</dbReference>
<evidence type="ECO:0000256" key="8">
    <source>
        <dbReference type="ARBA" id="ARBA00023242"/>
    </source>
</evidence>
<dbReference type="SMART" id="SM00389">
    <property type="entry name" value="HOX"/>
    <property type="match status" value="1"/>
</dbReference>
<dbReference type="PROSITE" id="PS50071">
    <property type="entry name" value="HOMEOBOX_2"/>
    <property type="match status" value="1"/>
</dbReference>
<dbReference type="InParanoid" id="A0A6J2YA42"/>